<feature type="domain" description="Disease resistance protein Roq1-like winged-helix" evidence="3">
    <location>
        <begin position="117"/>
        <end position="186"/>
    </location>
</feature>
<dbReference type="PANTHER" id="PTHR11017">
    <property type="entry name" value="LEUCINE-RICH REPEAT-CONTAINING PROTEIN"/>
    <property type="match status" value="1"/>
</dbReference>
<evidence type="ECO:0000256" key="2">
    <source>
        <dbReference type="ARBA" id="ARBA00022737"/>
    </source>
</evidence>
<keyword evidence="1" id="KW-0433">Leucine-rich repeat</keyword>
<dbReference type="Gene3D" id="1.10.8.430">
    <property type="entry name" value="Helical domain of apoptotic protease-activating factors"/>
    <property type="match status" value="1"/>
</dbReference>
<dbReference type="InterPro" id="IPR032675">
    <property type="entry name" value="LRR_dom_sf"/>
</dbReference>
<protein>
    <submittedName>
        <fullName evidence="4">TMV resistance protein N</fullName>
    </submittedName>
</protein>
<accession>A0A6A1UKD1</accession>
<dbReference type="Pfam" id="PF07725">
    <property type="entry name" value="LRR_3"/>
    <property type="match status" value="1"/>
</dbReference>
<dbReference type="Gene3D" id="3.80.10.10">
    <property type="entry name" value="Ribonuclease Inhibitor"/>
    <property type="match status" value="2"/>
</dbReference>
<dbReference type="InterPro" id="IPR011713">
    <property type="entry name" value="Leu-rich_rpt_3"/>
</dbReference>
<dbReference type="InterPro" id="IPR042197">
    <property type="entry name" value="Apaf_helical"/>
</dbReference>
<dbReference type="GO" id="GO:0006952">
    <property type="term" value="P:defense response"/>
    <property type="evidence" value="ECO:0007669"/>
    <property type="project" value="InterPro"/>
</dbReference>
<dbReference type="InterPro" id="IPR044974">
    <property type="entry name" value="Disease_R_plants"/>
</dbReference>
<dbReference type="SUPFAM" id="SSF52058">
    <property type="entry name" value="L domain-like"/>
    <property type="match status" value="1"/>
</dbReference>
<keyword evidence="2" id="KW-0677">Repeat</keyword>
<reference evidence="4 5" key="1">
    <citation type="journal article" date="2019" name="Plant Biotechnol. J.">
        <title>The red bayberry genome and genetic basis of sex determination.</title>
        <authorList>
            <person name="Jia H.M."/>
            <person name="Jia H.J."/>
            <person name="Cai Q.L."/>
            <person name="Wang Y."/>
            <person name="Zhao H.B."/>
            <person name="Yang W.F."/>
            <person name="Wang G.Y."/>
            <person name="Li Y.H."/>
            <person name="Zhan D.L."/>
            <person name="Shen Y.T."/>
            <person name="Niu Q.F."/>
            <person name="Chang L."/>
            <person name="Qiu J."/>
            <person name="Zhao L."/>
            <person name="Xie H.B."/>
            <person name="Fu W.Y."/>
            <person name="Jin J."/>
            <person name="Li X.W."/>
            <person name="Jiao Y."/>
            <person name="Zhou C.C."/>
            <person name="Tu T."/>
            <person name="Chai C.Y."/>
            <person name="Gao J.L."/>
            <person name="Fan L.J."/>
            <person name="van de Weg E."/>
            <person name="Wang J.Y."/>
            <person name="Gao Z.S."/>
        </authorList>
    </citation>
    <scope>NUCLEOTIDE SEQUENCE [LARGE SCALE GENOMIC DNA]</scope>
    <source>
        <tissue evidence="4">Leaves</tissue>
    </source>
</reference>
<evidence type="ECO:0000313" key="4">
    <source>
        <dbReference type="EMBL" id="KAB1200721.1"/>
    </source>
</evidence>
<evidence type="ECO:0000256" key="1">
    <source>
        <dbReference type="ARBA" id="ARBA00022614"/>
    </source>
</evidence>
<gene>
    <name evidence="4" type="ORF">CJ030_MR0G006497</name>
</gene>
<comment type="caution">
    <text evidence="4">The sequence shown here is derived from an EMBL/GenBank/DDBJ whole genome shotgun (WGS) entry which is preliminary data.</text>
</comment>
<dbReference type="InterPro" id="IPR058192">
    <property type="entry name" value="WHD_ROQ1-like"/>
</dbReference>
<dbReference type="GO" id="GO:0043531">
    <property type="term" value="F:ADP binding"/>
    <property type="evidence" value="ECO:0007669"/>
    <property type="project" value="InterPro"/>
</dbReference>
<dbReference type="PRINTS" id="PR00364">
    <property type="entry name" value="DISEASERSIST"/>
</dbReference>
<keyword evidence="5" id="KW-1185">Reference proteome</keyword>
<dbReference type="Proteomes" id="UP000516437">
    <property type="component" value="Unassembled WGS sequence"/>
</dbReference>
<proteinExistence type="predicted"/>
<sequence>MFGRGSRIIITSRDGHLLEKFVNFIYPVNQLNNDEALQLFSLSAFKELHPENSYMDLSKSFVQYAQGLPLALKVLGSFLFRRTTVAWDAAWKELQENPKKKILDVLQIGFDALEDLQKKLFLDIACFFKGKKIDDILDVIESFGFYPLINIEVLVERSLITISRERLINMHDLLQKMGHEIVRRESPDEPGQRSRLWHYKDVLRVLKDNSGTDVVEGIVLNLPIHIEEQLSVRAFSQMKKLRILKIGSKNIIENFSEQLSTIEWDGDALNSMPTIELRLMKWFGFPFLSLPRDFNADNLVELNMRGSSIKQLWKGNKSLGSLKRLVLSSSQSLMETPDFSKAQNLEMIDLEGCKILTTVHPSIGVLKRLKQLDLSFCENLRELPDKISLESLEDFILSGCSRLEKFPDIVGNMTSLGLLYLDGTGIREVPPSFRNLCGLTILSFRDCEKLLKLPINMCRLSSLRFLQLSGCRRLEKFPDLRSMECLEELYAVGTAITQLSPNPFPRSIKTLRLTGFASSFGGIPVHQKLSNYNPLARTFRKELRCFSKKGCELTLYSPNEYNVLHVEVRSESCEGTSTVGTKVMHGSLFTSHGMPDWFNNESGCVNSDIIKLPHLDNNRKWIGYAMFIEYDILFGHLPPGQYPYDKDYLRLVRSAYDWMNTGYNEDGSDLSDSNLVMFTWEFMNIRINVPPKRLHLFAPEQVWNTCPEYSNVFRPEYSTKRGIWTYIPAQWFLEQFMNLDPLSDDIRSSGPTWTTAYPDFRVVVMNKWGAREVYEDNASEFFSSIAPPNLKPEFYSCLSYYFGKGSLGAQPPPLIDLVEFRPGKKDVAEKGDFITLLKSEAIYNCIAALDIFGSSSSSSFR</sequence>
<name>A0A6A1UKD1_9ROSI</name>
<dbReference type="OrthoDB" id="1357022at2759"/>
<dbReference type="EMBL" id="RXIC02000131">
    <property type="protein sequence ID" value="KAB1200721.1"/>
    <property type="molecule type" value="Genomic_DNA"/>
</dbReference>
<evidence type="ECO:0000313" key="5">
    <source>
        <dbReference type="Proteomes" id="UP000516437"/>
    </source>
</evidence>
<dbReference type="SUPFAM" id="SSF52540">
    <property type="entry name" value="P-loop containing nucleoside triphosphate hydrolases"/>
    <property type="match status" value="1"/>
</dbReference>
<dbReference type="PANTHER" id="PTHR11017:SF559">
    <property type="entry name" value="DISEASE RESISTANCE PROTEIN CHL1"/>
    <property type="match status" value="1"/>
</dbReference>
<evidence type="ECO:0000259" key="3">
    <source>
        <dbReference type="Pfam" id="PF23282"/>
    </source>
</evidence>
<dbReference type="Pfam" id="PF23282">
    <property type="entry name" value="WHD_ROQ1"/>
    <property type="match status" value="1"/>
</dbReference>
<dbReference type="InterPro" id="IPR027417">
    <property type="entry name" value="P-loop_NTPase"/>
</dbReference>
<organism evidence="4 5">
    <name type="scientific">Morella rubra</name>
    <name type="common">Chinese bayberry</name>
    <dbReference type="NCBI Taxonomy" id="262757"/>
    <lineage>
        <taxon>Eukaryota</taxon>
        <taxon>Viridiplantae</taxon>
        <taxon>Streptophyta</taxon>
        <taxon>Embryophyta</taxon>
        <taxon>Tracheophyta</taxon>
        <taxon>Spermatophyta</taxon>
        <taxon>Magnoliopsida</taxon>
        <taxon>eudicotyledons</taxon>
        <taxon>Gunneridae</taxon>
        <taxon>Pentapetalae</taxon>
        <taxon>rosids</taxon>
        <taxon>fabids</taxon>
        <taxon>Fagales</taxon>
        <taxon>Myricaceae</taxon>
        <taxon>Morella</taxon>
    </lineage>
</organism>
<dbReference type="AlphaFoldDB" id="A0A6A1UKD1"/>